<evidence type="ECO:0000256" key="1">
    <source>
        <dbReference type="ARBA" id="ARBA00001936"/>
    </source>
</evidence>
<keyword evidence="5" id="KW-0479">Metal-binding</keyword>
<dbReference type="InterPro" id="IPR005135">
    <property type="entry name" value="Endo/exonuclease/phosphatase"/>
</dbReference>
<evidence type="ECO:0000256" key="7">
    <source>
        <dbReference type="ARBA" id="ARBA00022801"/>
    </source>
</evidence>
<dbReference type="PANTHER" id="PTHR15822">
    <property type="entry name" value="TRAF AND TNF RECEPTOR-ASSOCIATED PROTEIN"/>
    <property type="match status" value="1"/>
</dbReference>
<comment type="caution">
    <text evidence="12">The sequence shown here is derived from an EMBL/GenBank/DDBJ whole genome shotgun (WGS) entry which is preliminary data.</text>
</comment>
<evidence type="ECO:0000256" key="6">
    <source>
        <dbReference type="ARBA" id="ARBA00022763"/>
    </source>
</evidence>
<dbReference type="InterPro" id="IPR036691">
    <property type="entry name" value="Endo/exonu/phosph_ase_sf"/>
</dbReference>
<keyword evidence="8" id="KW-0460">Magnesium</keyword>
<evidence type="ECO:0000256" key="5">
    <source>
        <dbReference type="ARBA" id="ARBA00022723"/>
    </source>
</evidence>
<keyword evidence="6" id="KW-0227">DNA damage</keyword>
<name>A0ABR2WL68_9FUNG</name>
<feature type="domain" description="Endonuclease/exonuclease/phosphatase" evidence="11">
    <location>
        <begin position="35"/>
        <end position="234"/>
    </location>
</feature>
<dbReference type="Pfam" id="PF03372">
    <property type="entry name" value="Exo_endo_phos"/>
    <property type="match status" value="1"/>
</dbReference>
<proteinExistence type="predicted"/>
<evidence type="ECO:0000256" key="2">
    <source>
        <dbReference type="ARBA" id="ARBA00001946"/>
    </source>
</evidence>
<keyword evidence="7" id="KW-0378">Hydrolase</keyword>
<organism evidence="12 13">
    <name type="scientific">Basidiobolus ranarum</name>
    <dbReference type="NCBI Taxonomy" id="34480"/>
    <lineage>
        <taxon>Eukaryota</taxon>
        <taxon>Fungi</taxon>
        <taxon>Fungi incertae sedis</taxon>
        <taxon>Zoopagomycota</taxon>
        <taxon>Entomophthoromycotina</taxon>
        <taxon>Basidiobolomycetes</taxon>
        <taxon>Basidiobolales</taxon>
        <taxon>Basidiobolaceae</taxon>
        <taxon>Basidiobolus</taxon>
    </lineage>
</organism>
<gene>
    <name evidence="12" type="ORF">K7432_012227</name>
</gene>
<reference evidence="12 13" key="1">
    <citation type="submission" date="2023-04" db="EMBL/GenBank/DDBJ databases">
        <title>Genome of Basidiobolus ranarum AG-B5.</title>
        <authorList>
            <person name="Stajich J.E."/>
            <person name="Carter-House D."/>
            <person name="Gryganskyi A."/>
        </authorList>
    </citation>
    <scope>NUCLEOTIDE SEQUENCE [LARGE SCALE GENOMIC DNA]</scope>
    <source>
        <strain evidence="12 13">AG-B5</strain>
    </source>
</reference>
<comment type="cofactor">
    <cofactor evidence="2">
        <name>Mg(2+)</name>
        <dbReference type="ChEBI" id="CHEBI:18420"/>
    </cofactor>
</comment>
<dbReference type="PANTHER" id="PTHR15822:SF4">
    <property type="entry name" value="TYROSYL-DNA PHOSPHODIESTERASE 2"/>
    <property type="match status" value="1"/>
</dbReference>
<dbReference type="InterPro" id="IPR051547">
    <property type="entry name" value="TDP2-like"/>
</dbReference>
<comment type="cofactor">
    <cofactor evidence="1">
        <name>Mn(2+)</name>
        <dbReference type="ChEBI" id="CHEBI:29035"/>
    </cofactor>
</comment>
<keyword evidence="10" id="KW-0539">Nucleus</keyword>
<evidence type="ECO:0000256" key="8">
    <source>
        <dbReference type="ARBA" id="ARBA00022842"/>
    </source>
</evidence>
<dbReference type="SUPFAM" id="SSF56219">
    <property type="entry name" value="DNase I-like"/>
    <property type="match status" value="1"/>
</dbReference>
<keyword evidence="13" id="KW-1185">Reference proteome</keyword>
<sequence>MNEHSGMYTFANGQWEPHKTTQSTNLVNFQQLKVVTYNIHFETQNYETRMNGIIHELQQQDADVVCLQEMIPLFLPVFTKNIWIQENYILSDWKEGKSLRPYGVLILTKLKHVRIQLRTIDMVTNMNRKLQVLDTTINGHKIHFATAHFESLEYNKHYRRNQFLQAMRDSVHYNASAAILVGDFNMSHEDEEDAVFDCYGFSDCWDMLRPNDLGHTMGINIPHPQYGPIRFDRVKLWQYQDILEPISIETFGDKPIPLEILGDTVVSSGYCERFPSDHLGICAIFKVNVEA</sequence>
<evidence type="ECO:0000256" key="3">
    <source>
        <dbReference type="ARBA" id="ARBA00004322"/>
    </source>
</evidence>
<evidence type="ECO:0000256" key="4">
    <source>
        <dbReference type="ARBA" id="ARBA00022722"/>
    </source>
</evidence>
<evidence type="ECO:0000259" key="11">
    <source>
        <dbReference type="Pfam" id="PF03372"/>
    </source>
</evidence>
<dbReference type="CDD" id="cd09080">
    <property type="entry name" value="TDP2"/>
    <property type="match status" value="1"/>
</dbReference>
<dbReference type="Gene3D" id="3.60.10.10">
    <property type="entry name" value="Endonuclease/exonuclease/phosphatase"/>
    <property type="match status" value="1"/>
</dbReference>
<evidence type="ECO:0000313" key="12">
    <source>
        <dbReference type="EMBL" id="KAK9762235.1"/>
    </source>
</evidence>
<evidence type="ECO:0000256" key="9">
    <source>
        <dbReference type="ARBA" id="ARBA00023204"/>
    </source>
</evidence>
<accession>A0ABR2WL68</accession>
<protein>
    <recommendedName>
        <fullName evidence="11">Endonuclease/exonuclease/phosphatase domain-containing protein</fullName>
    </recommendedName>
</protein>
<comment type="subcellular location">
    <subcellularLocation>
        <location evidence="3">Nucleus</location>
        <location evidence="3">PML body</location>
    </subcellularLocation>
</comment>
<dbReference type="EMBL" id="JASJQH010001037">
    <property type="protein sequence ID" value="KAK9762235.1"/>
    <property type="molecule type" value="Genomic_DNA"/>
</dbReference>
<keyword evidence="4" id="KW-0540">Nuclease</keyword>
<dbReference type="Proteomes" id="UP001479436">
    <property type="component" value="Unassembled WGS sequence"/>
</dbReference>
<evidence type="ECO:0000313" key="13">
    <source>
        <dbReference type="Proteomes" id="UP001479436"/>
    </source>
</evidence>
<keyword evidence="9" id="KW-0234">DNA repair</keyword>
<evidence type="ECO:0000256" key="10">
    <source>
        <dbReference type="ARBA" id="ARBA00023242"/>
    </source>
</evidence>